<reference evidence="3" key="1">
    <citation type="submission" date="2022-11" db="UniProtKB">
        <authorList>
            <consortium name="WormBaseParasite"/>
        </authorList>
    </citation>
    <scope>IDENTIFICATION</scope>
</reference>
<feature type="compositionally biased region" description="Polar residues" evidence="1">
    <location>
        <begin position="77"/>
        <end position="88"/>
    </location>
</feature>
<evidence type="ECO:0000313" key="2">
    <source>
        <dbReference type="Proteomes" id="UP000887565"/>
    </source>
</evidence>
<feature type="region of interest" description="Disordered" evidence="1">
    <location>
        <begin position="77"/>
        <end position="106"/>
    </location>
</feature>
<organism evidence="2 3">
    <name type="scientific">Romanomermis culicivorax</name>
    <name type="common">Nematode worm</name>
    <dbReference type="NCBI Taxonomy" id="13658"/>
    <lineage>
        <taxon>Eukaryota</taxon>
        <taxon>Metazoa</taxon>
        <taxon>Ecdysozoa</taxon>
        <taxon>Nematoda</taxon>
        <taxon>Enoplea</taxon>
        <taxon>Dorylaimia</taxon>
        <taxon>Mermithida</taxon>
        <taxon>Mermithoidea</taxon>
        <taxon>Mermithidae</taxon>
        <taxon>Romanomermis</taxon>
    </lineage>
</organism>
<accession>A0A915JGA2</accession>
<dbReference type="WBParaSite" id="nRc.2.0.1.t24612-RA">
    <property type="protein sequence ID" value="nRc.2.0.1.t24612-RA"/>
    <property type="gene ID" value="nRc.2.0.1.g24612"/>
</dbReference>
<dbReference type="AlphaFoldDB" id="A0A915JGA2"/>
<dbReference type="Proteomes" id="UP000887565">
    <property type="component" value="Unplaced"/>
</dbReference>
<evidence type="ECO:0000313" key="3">
    <source>
        <dbReference type="WBParaSite" id="nRc.2.0.1.t24612-RA"/>
    </source>
</evidence>
<proteinExistence type="predicted"/>
<name>A0A915JGA2_ROMCU</name>
<keyword evidence="2" id="KW-1185">Reference proteome</keyword>
<sequence>MIPPLELDLHAFLGDGMVLSPRVTTRRQTNGAKSGLPRNWTLSRKASYNVKPMWLKIHCGKANKLVKRRAYNISVQNVPYDDQGSTESRANDQKRMPPVANSKMVR</sequence>
<protein>
    <submittedName>
        <fullName evidence="3">Uncharacterized protein</fullName>
    </submittedName>
</protein>
<evidence type="ECO:0000256" key="1">
    <source>
        <dbReference type="SAM" id="MobiDB-lite"/>
    </source>
</evidence>